<evidence type="ECO:0000256" key="9">
    <source>
        <dbReference type="RuleBase" id="RU365103"/>
    </source>
</evidence>
<comment type="pathway">
    <text evidence="1 9">Bacterial outer membrane biogenesis; LPS core biosynthesis.</text>
</comment>
<accession>A0A7D9H6B8</accession>
<dbReference type="PANTHER" id="PTHR42755">
    <property type="entry name" value="3-DEOXY-MANNO-OCTULOSONATE CYTIDYLYLTRANSFERASE"/>
    <property type="match status" value="1"/>
</dbReference>
<dbReference type="Gene3D" id="3.40.50.2000">
    <property type="entry name" value="Glycogen Phosphorylase B"/>
    <property type="match status" value="1"/>
</dbReference>
<dbReference type="UniPathway" id="UPA00958"/>
<evidence type="ECO:0000256" key="8">
    <source>
        <dbReference type="PIRSR" id="PIRSR639901-2"/>
    </source>
</evidence>
<comment type="similarity">
    <text evidence="9">Belongs to the glycosyltransferase group 1 family.</text>
</comment>
<dbReference type="Pfam" id="PF04413">
    <property type="entry name" value="Glycos_transf_N"/>
    <property type="match status" value="1"/>
</dbReference>
<dbReference type="GO" id="GO:0009244">
    <property type="term" value="P:lipopolysaccharide core region biosynthetic process"/>
    <property type="evidence" value="ECO:0007669"/>
    <property type="project" value="UniProtKB-UniRule"/>
</dbReference>
<dbReference type="AlphaFoldDB" id="A0A7D9H6B8"/>
<keyword evidence="9" id="KW-1003">Cell membrane</keyword>
<dbReference type="InterPro" id="IPR039901">
    <property type="entry name" value="Kdotransferase"/>
</dbReference>
<dbReference type="InterPro" id="IPR007507">
    <property type="entry name" value="Glycos_transf_N"/>
</dbReference>
<keyword evidence="9" id="KW-0472">Membrane</keyword>
<evidence type="ECO:0000256" key="2">
    <source>
        <dbReference type="ARBA" id="ARBA00012621"/>
    </source>
</evidence>
<evidence type="ECO:0000256" key="3">
    <source>
        <dbReference type="ARBA" id="ARBA00019077"/>
    </source>
</evidence>
<feature type="transmembrane region" description="Helical" evidence="9">
    <location>
        <begin position="6"/>
        <end position="25"/>
    </location>
</feature>
<keyword evidence="9" id="KW-1133">Transmembrane helix</keyword>
<feature type="site" description="Transition state stabilizer" evidence="8">
    <location>
        <position position="128"/>
    </location>
</feature>
<evidence type="ECO:0000256" key="7">
    <source>
        <dbReference type="PIRSR" id="PIRSR639901-1"/>
    </source>
</evidence>
<evidence type="ECO:0000313" key="11">
    <source>
        <dbReference type="EMBL" id="VUX55897.1"/>
    </source>
</evidence>
<keyword evidence="11" id="KW-0328">Glycosyltransferase</keyword>
<name>A0A7D9H6B8_9GAMM</name>
<gene>
    <name evidence="11" type="ORF">JTBM06_V1_160004</name>
</gene>
<evidence type="ECO:0000256" key="5">
    <source>
        <dbReference type="ARBA" id="ARBA00031445"/>
    </source>
</evidence>
<sequence>MLILDLAYLLVFILLSPLWLLLLVIKPAFRAGLFDRLVPAGRGQDVTDTIWLHGSSAGEIDLLRPLVRRLEARFPNNSIVISAFAISGYTFAKKAFPNHRVIYFPADLAFVIRRFFRELNPVLIVVVESEFWPNFFAVAERSNVPLCVLNGKMSVKSFRSHGRTGLIPWALRKVSLFAVQTEDHAARFRRLGVAARSIHVTGNMKYDLSDVADASEERRKLRSQYRLGDDMPVWIGGSIHRGEDEALAWAQCQLVNDERELQLVVVPRYPADAPAIVDVFEAHGLKAVRKSELSGNGETVFSDPRSVLVVDTIGELKRYYAMSDVAYIGGSLHFRGSNKGGHNLMEPAILGIAPLFGPYNFSFQETVRALLDGNAGLLVHDQLEICQALRGFLDNPGSAAEMGTRARQVILDHRGATQQNFALIEHYISGR</sequence>
<dbReference type="InterPro" id="IPR038107">
    <property type="entry name" value="Glycos_transf_N_sf"/>
</dbReference>
<reference evidence="11" key="1">
    <citation type="submission" date="2019-07" db="EMBL/GenBank/DDBJ databases">
        <authorList>
            <person name="Weber M."/>
            <person name="Kostadinov I."/>
            <person name="Kostadinov D I."/>
        </authorList>
    </citation>
    <scope>NUCLEOTIDE SEQUENCE</scope>
    <source>
        <strain evidence="11">Gfbio:sag-sample-m06:053724c1-46a9-4a36-b237-ea2bf867836b</strain>
    </source>
</reference>
<organism evidence="11">
    <name type="scientific">uncultured Woeseiaceae bacterium</name>
    <dbReference type="NCBI Taxonomy" id="1983305"/>
    <lineage>
        <taxon>Bacteria</taxon>
        <taxon>Pseudomonadati</taxon>
        <taxon>Pseudomonadota</taxon>
        <taxon>Gammaproteobacteria</taxon>
        <taxon>Woeseiales</taxon>
        <taxon>Woeseiaceae</taxon>
        <taxon>environmental samples</taxon>
    </lineage>
</organism>
<comment type="catalytic activity">
    <reaction evidence="6 9">
        <text>lipid IVA (E. coli) + CMP-3-deoxy-beta-D-manno-octulosonate = alpha-Kdo-(2-&gt;6)-lipid IVA (E. coli) + CMP + H(+)</text>
        <dbReference type="Rhea" id="RHEA:28066"/>
        <dbReference type="ChEBI" id="CHEBI:15378"/>
        <dbReference type="ChEBI" id="CHEBI:58603"/>
        <dbReference type="ChEBI" id="CHEBI:60364"/>
        <dbReference type="ChEBI" id="CHEBI:60377"/>
        <dbReference type="ChEBI" id="CHEBI:85987"/>
        <dbReference type="EC" id="2.4.99.12"/>
    </reaction>
</comment>
<dbReference type="GO" id="GO:0043842">
    <property type="term" value="F:Kdo transferase activity"/>
    <property type="evidence" value="ECO:0007669"/>
    <property type="project" value="UniProtKB-EC"/>
</dbReference>
<dbReference type="GO" id="GO:0005886">
    <property type="term" value="C:plasma membrane"/>
    <property type="evidence" value="ECO:0007669"/>
    <property type="project" value="UniProtKB-SubCell"/>
</dbReference>
<comment type="subcellular location">
    <subcellularLocation>
        <location evidence="9">Cell membrane</location>
    </subcellularLocation>
</comment>
<evidence type="ECO:0000256" key="6">
    <source>
        <dbReference type="ARBA" id="ARBA00049183"/>
    </source>
</evidence>
<dbReference type="PANTHER" id="PTHR42755:SF1">
    <property type="entry name" value="3-DEOXY-D-MANNO-OCTULOSONIC ACID TRANSFERASE, MITOCHONDRIAL-RELATED"/>
    <property type="match status" value="1"/>
</dbReference>
<feature type="domain" description="3-deoxy-D-manno-octulosonic-acid transferase N-terminal" evidence="10">
    <location>
        <begin position="45"/>
        <end position="207"/>
    </location>
</feature>
<comment type="function">
    <text evidence="9">Involved in lipopolysaccharide (LPS) biosynthesis. Catalyzes the transfer of 3-deoxy-D-manno-octulosonate (Kdo) residue(s) from CMP-Kdo to lipid IV(A), the tetraacyldisaccharide-1,4'-bisphosphate precursor of lipid A.</text>
</comment>
<dbReference type="Gene3D" id="3.40.50.11720">
    <property type="entry name" value="3-Deoxy-D-manno-octulosonic-acid transferase, N-terminal domain"/>
    <property type="match status" value="1"/>
</dbReference>
<feature type="active site" description="Proton acceptor" evidence="7">
    <location>
        <position position="59"/>
    </location>
</feature>
<evidence type="ECO:0000256" key="1">
    <source>
        <dbReference type="ARBA" id="ARBA00004713"/>
    </source>
</evidence>
<dbReference type="EC" id="2.4.99.12" evidence="2 9"/>
<evidence type="ECO:0000259" key="10">
    <source>
        <dbReference type="Pfam" id="PF04413"/>
    </source>
</evidence>
<evidence type="ECO:0000256" key="4">
    <source>
        <dbReference type="ARBA" id="ARBA00022679"/>
    </source>
</evidence>
<proteinExistence type="inferred from homology"/>
<dbReference type="SUPFAM" id="SSF53756">
    <property type="entry name" value="UDP-Glycosyltransferase/glycogen phosphorylase"/>
    <property type="match status" value="1"/>
</dbReference>
<dbReference type="GO" id="GO:0009245">
    <property type="term" value="P:lipid A biosynthetic process"/>
    <property type="evidence" value="ECO:0007669"/>
    <property type="project" value="TreeGrafter"/>
</dbReference>
<protein>
    <recommendedName>
        <fullName evidence="3 9">3-deoxy-D-manno-octulosonic acid transferase</fullName>
        <shortName evidence="9">Kdo transferase</shortName>
        <ecNumber evidence="2 9">2.4.99.12</ecNumber>
    </recommendedName>
    <alternativeName>
        <fullName evidence="5 9">Lipid IV(A) 3-deoxy-D-manno-octulosonic acid transferase</fullName>
    </alternativeName>
</protein>
<keyword evidence="9" id="KW-0448">Lipopolysaccharide biosynthesis</keyword>
<dbReference type="EMBL" id="LR633967">
    <property type="protein sequence ID" value="VUX55897.1"/>
    <property type="molecule type" value="Genomic_DNA"/>
</dbReference>
<keyword evidence="4 9" id="KW-0808">Transferase</keyword>
<keyword evidence="9" id="KW-0812">Transmembrane</keyword>
<feature type="site" description="Transition state stabilizer" evidence="8">
    <location>
        <position position="205"/>
    </location>
</feature>